<reference evidence="1 2" key="1">
    <citation type="submission" date="2019-01" db="EMBL/GenBank/DDBJ databases">
        <title>Draft genome sequence of Psathyrella aberdarensis IHI B618.</title>
        <authorList>
            <person name="Buettner E."/>
            <person name="Kellner H."/>
        </authorList>
    </citation>
    <scope>NUCLEOTIDE SEQUENCE [LARGE SCALE GENOMIC DNA]</scope>
    <source>
        <strain evidence="1 2">IHI B618</strain>
    </source>
</reference>
<protein>
    <submittedName>
        <fullName evidence="1">Uncharacterized protein</fullName>
    </submittedName>
</protein>
<dbReference type="EMBL" id="SDEE01000012">
    <property type="protein sequence ID" value="RXW24909.1"/>
    <property type="molecule type" value="Genomic_DNA"/>
</dbReference>
<organism evidence="1 2">
    <name type="scientific">Candolleomyces aberdarensis</name>
    <dbReference type="NCBI Taxonomy" id="2316362"/>
    <lineage>
        <taxon>Eukaryota</taxon>
        <taxon>Fungi</taxon>
        <taxon>Dikarya</taxon>
        <taxon>Basidiomycota</taxon>
        <taxon>Agaricomycotina</taxon>
        <taxon>Agaricomycetes</taxon>
        <taxon>Agaricomycetidae</taxon>
        <taxon>Agaricales</taxon>
        <taxon>Agaricineae</taxon>
        <taxon>Psathyrellaceae</taxon>
        <taxon>Candolleomyces</taxon>
    </lineage>
</organism>
<keyword evidence="2" id="KW-1185">Reference proteome</keyword>
<dbReference type="STRING" id="2316362.A0A4Q2DX53"/>
<dbReference type="OrthoDB" id="3049698at2759"/>
<name>A0A4Q2DX53_9AGAR</name>
<dbReference type="AlphaFoldDB" id="A0A4Q2DX53"/>
<comment type="caution">
    <text evidence="1">The sequence shown here is derived from an EMBL/GenBank/DDBJ whole genome shotgun (WGS) entry which is preliminary data.</text>
</comment>
<dbReference type="Proteomes" id="UP000290288">
    <property type="component" value="Unassembled WGS sequence"/>
</dbReference>
<proteinExistence type="predicted"/>
<evidence type="ECO:0000313" key="1">
    <source>
        <dbReference type="EMBL" id="RXW24909.1"/>
    </source>
</evidence>
<accession>A0A4Q2DX53</accession>
<evidence type="ECO:0000313" key="2">
    <source>
        <dbReference type="Proteomes" id="UP000290288"/>
    </source>
</evidence>
<sequence length="245" mass="28209">MFKTKKHIKLQAKYLVEDDAEMADKDRVSMTALEIWKATGYRFTVRDNKKQPTGYRTRYWCCQDDRRKKKGKPSTAPNVKHREHVGMKRFPCQSYLAISSRCGKDGRTSVAIRLEHHEKHVQYLDVGMPTEVLDMIRDQMEWLKPATMVPKIQSVFPTVTATQIHTAWATLSQVYWRRDDMQLPSAKLLLEEFKDEVDVFDLGDIPEGAEMLAWGMKKIAKPLKGQVLELGIDATCKPALLILQA</sequence>
<gene>
    <name evidence="1" type="ORF">EST38_g978</name>
</gene>